<feature type="transmembrane region" description="Helical" evidence="1">
    <location>
        <begin position="42"/>
        <end position="64"/>
    </location>
</feature>
<proteinExistence type="predicted"/>
<reference evidence="2" key="1">
    <citation type="submission" date="2020-07" db="EMBL/GenBank/DDBJ databases">
        <title>Huge and variable diversity of episymbiotic CPR bacteria and DPANN archaea in groundwater ecosystems.</title>
        <authorList>
            <person name="He C.Y."/>
            <person name="Keren R."/>
            <person name="Whittaker M."/>
            <person name="Farag I.F."/>
            <person name="Doudna J."/>
            <person name="Cate J.H.D."/>
            <person name="Banfield J.F."/>
        </authorList>
    </citation>
    <scope>NUCLEOTIDE SEQUENCE</scope>
    <source>
        <strain evidence="2">NC_groundwater_17_Pr7_B-0.1um_64_12</strain>
    </source>
</reference>
<dbReference type="EMBL" id="JACOSL010000002">
    <property type="protein sequence ID" value="MBI1755520.1"/>
    <property type="molecule type" value="Genomic_DNA"/>
</dbReference>
<protein>
    <submittedName>
        <fullName evidence="2">Uncharacterized protein</fullName>
    </submittedName>
</protein>
<name>A0A931PUT9_FIMGI</name>
<organism evidence="2 3">
    <name type="scientific">Fimbriimonas ginsengisoli</name>
    <dbReference type="NCBI Taxonomy" id="1005039"/>
    <lineage>
        <taxon>Bacteria</taxon>
        <taxon>Bacillati</taxon>
        <taxon>Armatimonadota</taxon>
        <taxon>Fimbriimonadia</taxon>
        <taxon>Fimbriimonadales</taxon>
        <taxon>Fimbriimonadaceae</taxon>
        <taxon>Fimbriimonas</taxon>
    </lineage>
</organism>
<keyword evidence="1" id="KW-0812">Transmembrane</keyword>
<dbReference type="Proteomes" id="UP000727962">
    <property type="component" value="Unassembled WGS sequence"/>
</dbReference>
<evidence type="ECO:0000313" key="2">
    <source>
        <dbReference type="EMBL" id="MBI1755520.1"/>
    </source>
</evidence>
<accession>A0A931PUT9</accession>
<evidence type="ECO:0000256" key="1">
    <source>
        <dbReference type="SAM" id="Phobius"/>
    </source>
</evidence>
<sequence length="101" mass="11161">MSTELSDEETEALIERAAKQIERRGMEVPAVLMLEMHKPLSYVASQAAIVFAPFLVPVLGYNGVHDYSRLLTRRENVEKLICRLEAGAQTAKAATEAPCNT</sequence>
<comment type="caution">
    <text evidence="2">The sequence shown here is derived from an EMBL/GenBank/DDBJ whole genome shotgun (WGS) entry which is preliminary data.</text>
</comment>
<keyword evidence="1" id="KW-0472">Membrane</keyword>
<evidence type="ECO:0000313" key="3">
    <source>
        <dbReference type="Proteomes" id="UP000727962"/>
    </source>
</evidence>
<gene>
    <name evidence="2" type="ORF">HYR64_00245</name>
</gene>
<dbReference type="AlphaFoldDB" id="A0A931PUT9"/>
<keyword evidence="1" id="KW-1133">Transmembrane helix</keyword>